<evidence type="ECO:0000313" key="1">
    <source>
        <dbReference type="EMBL" id="KAH8105996.1"/>
    </source>
</evidence>
<protein>
    <recommendedName>
        <fullName evidence="3">DUF4050 domain-containing protein</fullName>
    </recommendedName>
</protein>
<dbReference type="Proteomes" id="UP000813824">
    <property type="component" value="Unassembled WGS sequence"/>
</dbReference>
<gene>
    <name evidence="1" type="ORF">BXZ70DRAFT_408777</name>
</gene>
<reference evidence="1" key="1">
    <citation type="journal article" date="2021" name="New Phytol.">
        <title>Evolutionary innovations through gain and loss of genes in the ectomycorrhizal Boletales.</title>
        <authorList>
            <person name="Wu G."/>
            <person name="Miyauchi S."/>
            <person name="Morin E."/>
            <person name="Kuo A."/>
            <person name="Drula E."/>
            <person name="Varga T."/>
            <person name="Kohler A."/>
            <person name="Feng B."/>
            <person name="Cao Y."/>
            <person name="Lipzen A."/>
            <person name="Daum C."/>
            <person name="Hundley H."/>
            <person name="Pangilinan J."/>
            <person name="Johnson J."/>
            <person name="Barry K."/>
            <person name="LaButti K."/>
            <person name="Ng V."/>
            <person name="Ahrendt S."/>
            <person name="Min B."/>
            <person name="Choi I.G."/>
            <person name="Park H."/>
            <person name="Plett J.M."/>
            <person name="Magnuson J."/>
            <person name="Spatafora J.W."/>
            <person name="Nagy L.G."/>
            <person name="Henrissat B."/>
            <person name="Grigoriev I.V."/>
            <person name="Yang Z.L."/>
            <person name="Xu J."/>
            <person name="Martin F.M."/>
        </authorList>
    </citation>
    <scope>NUCLEOTIDE SEQUENCE</scope>
    <source>
        <strain evidence="1">KKN 215</strain>
    </source>
</reference>
<comment type="caution">
    <text evidence="1">The sequence shown here is derived from an EMBL/GenBank/DDBJ whole genome shotgun (WGS) entry which is preliminary data.</text>
</comment>
<name>A0A8K0UXC5_9AGAR</name>
<dbReference type="EMBL" id="JAEVFJ010000003">
    <property type="protein sequence ID" value="KAH8105996.1"/>
    <property type="molecule type" value="Genomic_DNA"/>
</dbReference>
<accession>A0A8K0UXC5</accession>
<sequence length="155" mass="17431">MNNLEVPDHLRTKSHFELLLEAANLPEPGLAHFIARQRLWRIPRPHASTTRPQHLVLERFLKRRGGRIDSDEAWRAGLDKVWKGITSGAKLKQNMPLTYLVQILQAGWIQDGTWPRGHVVQPSDDELVQAAVLPSSASQSVTSLVTNTCTGEEQE</sequence>
<evidence type="ECO:0008006" key="3">
    <source>
        <dbReference type="Google" id="ProtNLM"/>
    </source>
</evidence>
<dbReference type="AlphaFoldDB" id="A0A8K0UXC5"/>
<proteinExistence type="predicted"/>
<organism evidence="1 2">
    <name type="scientific">Cristinia sonorae</name>
    <dbReference type="NCBI Taxonomy" id="1940300"/>
    <lineage>
        <taxon>Eukaryota</taxon>
        <taxon>Fungi</taxon>
        <taxon>Dikarya</taxon>
        <taxon>Basidiomycota</taxon>
        <taxon>Agaricomycotina</taxon>
        <taxon>Agaricomycetes</taxon>
        <taxon>Agaricomycetidae</taxon>
        <taxon>Agaricales</taxon>
        <taxon>Pleurotineae</taxon>
        <taxon>Stephanosporaceae</taxon>
        <taxon>Cristinia</taxon>
    </lineage>
</organism>
<keyword evidence="2" id="KW-1185">Reference proteome</keyword>
<evidence type="ECO:0000313" key="2">
    <source>
        <dbReference type="Proteomes" id="UP000813824"/>
    </source>
</evidence>
<dbReference type="OrthoDB" id="3366194at2759"/>